<dbReference type="GO" id="GO:0005634">
    <property type="term" value="C:nucleus"/>
    <property type="evidence" value="ECO:0007669"/>
    <property type="project" value="UniProtKB-SubCell"/>
</dbReference>
<dbReference type="GO" id="GO:0003677">
    <property type="term" value="F:DNA binding"/>
    <property type="evidence" value="ECO:0007669"/>
    <property type="project" value="UniProtKB-KW"/>
</dbReference>
<evidence type="ECO:0000313" key="9">
    <source>
        <dbReference type="Proteomes" id="UP000231358"/>
    </source>
</evidence>
<reference evidence="8 9" key="1">
    <citation type="submission" date="2017-05" db="EMBL/GenBank/DDBJ databases">
        <title>Genome sequence for an aflatoxigenic pathogen of Argentinian peanut, Aspergillus arachidicola.</title>
        <authorList>
            <person name="Moore G."/>
            <person name="Beltz S.B."/>
            <person name="Mack B.M."/>
        </authorList>
    </citation>
    <scope>NUCLEOTIDE SEQUENCE [LARGE SCALE GENOMIC DNA]</scope>
    <source>
        <strain evidence="8 9">CBS 117610</strain>
    </source>
</reference>
<dbReference type="Gene3D" id="4.10.240.10">
    <property type="entry name" value="Zn(2)-C6 fungal-type DNA-binding domain"/>
    <property type="match status" value="1"/>
</dbReference>
<name>A0A2G7G7T5_9EURO</name>
<dbReference type="GO" id="GO:0006351">
    <property type="term" value="P:DNA-templated transcription"/>
    <property type="evidence" value="ECO:0007669"/>
    <property type="project" value="InterPro"/>
</dbReference>
<evidence type="ECO:0000256" key="4">
    <source>
        <dbReference type="ARBA" id="ARBA00023125"/>
    </source>
</evidence>
<organism evidence="8 9">
    <name type="scientific">Aspergillus arachidicola</name>
    <dbReference type="NCBI Taxonomy" id="656916"/>
    <lineage>
        <taxon>Eukaryota</taxon>
        <taxon>Fungi</taxon>
        <taxon>Dikarya</taxon>
        <taxon>Ascomycota</taxon>
        <taxon>Pezizomycotina</taxon>
        <taxon>Eurotiomycetes</taxon>
        <taxon>Eurotiomycetidae</taxon>
        <taxon>Eurotiales</taxon>
        <taxon>Aspergillaceae</taxon>
        <taxon>Aspergillus</taxon>
        <taxon>Aspergillus subgen. Circumdati</taxon>
    </lineage>
</organism>
<keyword evidence="2" id="KW-0479">Metal-binding</keyword>
<proteinExistence type="predicted"/>
<dbReference type="InterPro" id="IPR036864">
    <property type="entry name" value="Zn2-C6_fun-type_DNA-bd_sf"/>
</dbReference>
<comment type="caution">
    <text evidence="8">The sequence shown here is derived from an EMBL/GenBank/DDBJ whole genome shotgun (WGS) entry which is preliminary data.</text>
</comment>
<evidence type="ECO:0000313" key="8">
    <source>
        <dbReference type="EMBL" id="PIG88904.1"/>
    </source>
</evidence>
<dbReference type="AlphaFoldDB" id="A0A2G7G7T5"/>
<keyword evidence="4" id="KW-0238">DNA-binding</keyword>
<feature type="domain" description="Zn(2)-C6 fungal-type" evidence="7">
    <location>
        <begin position="13"/>
        <end position="45"/>
    </location>
</feature>
<evidence type="ECO:0000256" key="2">
    <source>
        <dbReference type="ARBA" id="ARBA00022723"/>
    </source>
</evidence>
<keyword evidence="3" id="KW-0805">Transcription regulation</keyword>
<keyword evidence="5" id="KW-0804">Transcription</keyword>
<comment type="subcellular location">
    <subcellularLocation>
        <location evidence="1">Nucleus</location>
    </subcellularLocation>
</comment>
<dbReference type="GO" id="GO:0009893">
    <property type="term" value="P:positive regulation of metabolic process"/>
    <property type="evidence" value="ECO:0007669"/>
    <property type="project" value="UniProtKB-ARBA"/>
</dbReference>
<dbReference type="GO" id="GO:0008270">
    <property type="term" value="F:zinc ion binding"/>
    <property type="evidence" value="ECO:0007669"/>
    <property type="project" value="InterPro"/>
</dbReference>
<dbReference type="CDD" id="cd12148">
    <property type="entry name" value="fungal_TF_MHR"/>
    <property type="match status" value="1"/>
</dbReference>
<evidence type="ECO:0000256" key="3">
    <source>
        <dbReference type="ARBA" id="ARBA00023015"/>
    </source>
</evidence>
<dbReference type="PANTHER" id="PTHR47338:SF16">
    <property type="entry name" value="TRANSCRIPTION FACTOR, PUTATIVE (AFU_ORTHOLOGUE AFUA_2G09360)-RELATED"/>
    <property type="match status" value="1"/>
</dbReference>
<evidence type="ECO:0000256" key="6">
    <source>
        <dbReference type="ARBA" id="ARBA00023242"/>
    </source>
</evidence>
<dbReference type="InterPro" id="IPR001138">
    <property type="entry name" value="Zn2Cys6_DnaBD"/>
</dbReference>
<dbReference type="EMBL" id="NEXV01000089">
    <property type="protein sequence ID" value="PIG88904.1"/>
    <property type="molecule type" value="Genomic_DNA"/>
</dbReference>
<sequence>MTAHDAKRARAGACSTCRSRKRRCTPGSKGDTCQLCHLLSVPCSLDYTRRPARVAVQSASGRENPTPDRMPLSWEPDFSEALKTHEVLHELVGLYFRHIHNIAHTMFHEPSFMHHMREGTASMKHVYGMCALAARFSKNPIFHDISPCSRGKVYAFQAMRLCRQCTDTPSLETIQALLLIGYFFSGEVDHQRKHIYVGLARLHAEALSLWGSATQSSSNAVIQEEYRRTCFSVRIATHWSASDMFMEPEDTCRSSEMVPEIDDVLFHTLTSAELLRKTPLAPTFRCDMWAQMARTLDIFTKINGLLRQLSRGAITLNDYCQEAPILEDRLNQWYENLPEHLTYSYDHLIFFLERHLGRTFLSMHIGYYHFRQMLFFPFLKAGVGREATTTEPKAAKCNESAATVSEILNYATSLENCELDYFIYGHIAVVSSCVHLHSLLFSDDLSELFMARQRLILNFKFLMRVKSYWPIVDSSVSRLRTFQNSCRNSMSDPFALDNWMARFLTEHSSCLAERQTHDSLSSSFGVERLSTQSAEYNAELSGIAQSSGILNTPNPGALEGSQLKEPENAWDGLSYLMNDQSITNEALADNAIDWLLKD</sequence>
<dbReference type="GO" id="GO:0000981">
    <property type="term" value="F:DNA-binding transcription factor activity, RNA polymerase II-specific"/>
    <property type="evidence" value="ECO:0007669"/>
    <property type="project" value="InterPro"/>
</dbReference>
<evidence type="ECO:0000259" key="7">
    <source>
        <dbReference type="PROSITE" id="PS50048"/>
    </source>
</evidence>
<dbReference type="InterPro" id="IPR050815">
    <property type="entry name" value="TF_fung"/>
</dbReference>
<gene>
    <name evidence="8" type="ORF">AARAC_002597</name>
</gene>
<keyword evidence="6" id="KW-0539">Nucleus</keyword>
<dbReference type="InterPro" id="IPR007219">
    <property type="entry name" value="XnlR_reg_dom"/>
</dbReference>
<accession>A0A2G7G7T5</accession>
<dbReference type="SUPFAM" id="SSF57701">
    <property type="entry name" value="Zn2/Cys6 DNA-binding domain"/>
    <property type="match status" value="1"/>
</dbReference>
<dbReference type="Proteomes" id="UP000231358">
    <property type="component" value="Unassembled WGS sequence"/>
</dbReference>
<protein>
    <submittedName>
        <fullName evidence="8">C6 transcription factor</fullName>
    </submittedName>
</protein>
<dbReference type="CDD" id="cd00067">
    <property type="entry name" value="GAL4"/>
    <property type="match status" value="1"/>
</dbReference>
<dbReference type="PANTHER" id="PTHR47338">
    <property type="entry name" value="ZN(II)2CYS6 TRANSCRIPTION FACTOR (EUROFUNG)-RELATED"/>
    <property type="match status" value="1"/>
</dbReference>
<evidence type="ECO:0000256" key="5">
    <source>
        <dbReference type="ARBA" id="ARBA00023163"/>
    </source>
</evidence>
<keyword evidence="9" id="KW-1185">Reference proteome</keyword>
<dbReference type="PROSITE" id="PS00463">
    <property type="entry name" value="ZN2_CY6_FUNGAL_1"/>
    <property type="match status" value="1"/>
</dbReference>
<dbReference type="Pfam" id="PF04082">
    <property type="entry name" value="Fungal_trans"/>
    <property type="match status" value="1"/>
</dbReference>
<evidence type="ECO:0000256" key="1">
    <source>
        <dbReference type="ARBA" id="ARBA00004123"/>
    </source>
</evidence>
<dbReference type="PROSITE" id="PS50048">
    <property type="entry name" value="ZN2_CY6_FUNGAL_2"/>
    <property type="match status" value="1"/>
</dbReference>